<dbReference type="PANTHER" id="PTHR42711:SF5">
    <property type="entry name" value="ABC TRANSPORTER ATP-BINDING PROTEIN NATA"/>
    <property type="match status" value="1"/>
</dbReference>
<evidence type="ECO:0000259" key="7">
    <source>
        <dbReference type="PROSITE" id="PS50893"/>
    </source>
</evidence>
<dbReference type="Pfam" id="PF00005">
    <property type="entry name" value="ABC_tran"/>
    <property type="match status" value="1"/>
</dbReference>
<keyword evidence="3" id="KW-0536">Nodulation</keyword>
<dbReference type="InterPro" id="IPR050763">
    <property type="entry name" value="ABC_transporter_ATP-binding"/>
</dbReference>
<gene>
    <name evidence="8" type="ORF">DVS81_17790</name>
</gene>
<evidence type="ECO:0000256" key="1">
    <source>
        <dbReference type="ARBA" id="ARBA00005417"/>
    </source>
</evidence>
<keyword evidence="2" id="KW-0813">Transport</keyword>
<dbReference type="Proteomes" id="UP000253831">
    <property type="component" value="Unassembled WGS sequence"/>
</dbReference>
<dbReference type="SMART" id="SM00382">
    <property type="entry name" value="AAA"/>
    <property type="match status" value="1"/>
</dbReference>
<keyword evidence="5" id="KW-0547">Nucleotide-binding</keyword>
<comment type="caution">
    <text evidence="8">The sequence shown here is derived from an EMBL/GenBank/DDBJ whole genome shotgun (WGS) entry which is preliminary data.</text>
</comment>
<dbReference type="InterPro" id="IPR027417">
    <property type="entry name" value="P-loop_NTPase"/>
</dbReference>
<dbReference type="AlphaFoldDB" id="A0A369XLY9"/>
<evidence type="ECO:0000256" key="5">
    <source>
        <dbReference type="ARBA" id="ARBA00022741"/>
    </source>
</evidence>
<evidence type="ECO:0000256" key="2">
    <source>
        <dbReference type="ARBA" id="ARBA00022448"/>
    </source>
</evidence>
<proteinExistence type="inferred from homology"/>
<dbReference type="GO" id="GO:0016887">
    <property type="term" value="F:ATP hydrolysis activity"/>
    <property type="evidence" value="ECO:0007669"/>
    <property type="project" value="InterPro"/>
</dbReference>
<dbReference type="PANTHER" id="PTHR42711">
    <property type="entry name" value="ABC TRANSPORTER ATP-BINDING PROTEIN"/>
    <property type="match status" value="1"/>
</dbReference>
<protein>
    <submittedName>
        <fullName evidence="8">ABC transporter ATP-binding protein</fullName>
    </submittedName>
</protein>
<dbReference type="InterPro" id="IPR003439">
    <property type="entry name" value="ABC_transporter-like_ATP-bd"/>
</dbReference>
<evidence type="ECO:0000313" key="9">
    <source>
        <dbReference type="Proteomes" id="UP000253831"/>
    </source>
</evidence>
<dbReference type="Gene3D" id="3.40.50.300">
    <property type="entry name" value="P-loop containing nucleotide triphosphate hydrolases"/>
    <property type="match status" value="1"/>
</dbReference>
<reference evidence="8 9" key="1">
    <citation type="submission" date="2018-05" db="EMBL/GenBank/DDBJ databases">
        <title>Integrated omic analyses show evidence that a Ca. Accumulibacter phosphatis strain performs denitrification under micro-aerobic conditions.</title>
        <authorList>
            <person name="Camejo P.Y."/>
            <person name="Katherine M.D."/>
            <person name="Daniel N.R."/>
        </authorList>
    </citation>
    <scope>NUCLEOTIDE SEQUENCE [LARGE SCALE GENOMIC DNA]</scope>
    <source>
        <strain evidence="8">UW-LDO-IC</strain>
    </source>
</reference>
<evidence type="ECO:0000313" key="8">
    <source>
        <dbReference type="EMBL" id="RDE49237.1"/>
    </source>
</evidence>
<evidence type="ECO:0000256" key="6">
    <source>
        <dbReference type="ARBA" id="ARBA00022840"/>
    </source>
</evidence>
<dbReference type="SUPFAM" id="SSF52540">
    <property type="entry name" value="P-loop containing nucleoside triphosphate hydrolases"/>
    <property type="match status" value="1"/>
</dbReference>
<name>A0A369XLY9_9PROT</name>
<dbReference type="PROSITE" id="PS50893">
    <property type="entry name" value="ABC_TRANSPORTER_2"/>
    <property type="match status" value="1"/>
</dbReference>
<organism evidence="8 9">
    <name type="scientific">Candidatus Accumulibacter meliphilus</name>
    <dbReference type="NCBI Taxonomy" id="2211374"/>
    <lineage>
        <taxon>Bacteria</taxon>
        <taxon>Pseudomonadati</taxon>
        <taxon>Pseudomonadota</taxon>
        <taxon>Betaproteobacteria</taxon>
        <taxon>Candidatus Accumulibacter</taxon>
    </lineage>
</organism>
<sequence>MPEHSSPEADIETAAQALRAEIDREGGVPIRDFTQFAERFAIDPKLRDEAVVLGFDASVTAESADTAVACREMITLLDRIILDYRQRHGERLVSERAQRYDAVQENLQHRSRAGEVAFAGLGITKAYAKSLFKLGALDLTLRLGEITGVVGQNAHGKTTLLRIVAGELRHDEGTLDYPALGEGGSRIDRMHVKESLAYVPQELLPWRGSLRNTLHFEAAIRGIRGAENEREVRFVVERLGLGEHLDMRWNALSGGYKLRFALARALVWKPRLLVMDEPLANLDIKAKNVLLQDLRELASSYRYPIAVLISSHELHALEAVCEQMVFLRQGEVVYIGPTQGVAVDEANNEFELGTRLSLAELRQRLRGSGVIKVREEHTAFVLTTAREIGHQLLLRRLLEREIDVEYFRDNSRSVRRLFL</sequence>
<dbReference type="InterPro" id="IPR003593">
    <property type="entry name" value="AAA+_ATPase"/>
</dbReference>
<accession>A0A369XLY9</accession>
<keyword evidence="6 8" id="KW-0067">ATP-binding</keyword>
<feature type="domain" description="ABC transporter" evidence="7">
    <location>
        <begin position="118"/>
        <end position="354"/>
    </location>
</feature>
<dbReference type="EMBL" id="QPGA01000051">
    <property type="protein sequence ID" value="RDE49237.1"/>
    <property type="molecule type" value="Genomic_DNA"/>
</dbReference>
<evidence type="ECO:0000256" key="4">
    <source>
        <dbReference type="ARBA" id="ARBA00022475"/>
    </source>
</evidence>
<keyword evidence="4" id="KW-1003">Cell membrane</keyword>
<dbReference type="GO" id="GO:0005524">
    <property type="term" value="F:ATP binding"/>
    <property type="evidence" value="ECO:0007669"/>
    <property type="project" value="UniProtKB-KW"/>
</dbReference>
<keyword evidence="4" id="KW-0472">Membrane</keyword>
<comment type="similarity">
    <text evidence="1">Belongs to the ABC transporter superfamily.</text>
</comment>
<evidence type="ECO:0000256" key="3">
    <source>
        <dbReference type="ARBA" id="ARBA00022458"/>
    </source>
</evidence>